<evidence type="ECO:0000313" key="2">
    <source>
        <dbReference type="EMBL" id="BFG69988.1"/>
    </source>
</evidence>
<feature type="domain" description="N-acetyltransferase" evidence="1">
    <location>
        <begin position="1"/>
        <end position="154"/>
    </location>
</feature>
<dbReference type="InterPro" id="IPR000182">
    <property type="entry name" value="GNAT_dom"/>
</dbReference>
<dbReference type="Pfam" id="PF00583">
    <property type="entry name" value="Acetyltransf_1"/>
    <property type="match status" value="1"/>
</dbReference>
<gene>
    <name evidence="2" type="ORF">KACHI17_08690</name>
</gene>
<sequence length="154" mass="17905">MYLHHLKAETQDRFGPHPFTREALDHLYHHHDYKGFVLIENNSTYIIGYAIVKMGFLEHDHPRLLGYHFQPDHISDATYAPSLADDWQGKGIGNLLWDTVKAYLQRSNKKRVILWGGVQTNNTIAVKYYHKNNFIPIGSYSYNGKENIDMICTL</sequence>
<accession>A0AAT9GHK3</accession>
<organism evidence="2">
    <name type="scientific">Sediminibacterium sp. KACHI17</name>
    <dbReference type="NCBI Taxonomy" id="1751071"/>
    <lineage>
        <taxon>Bacteria</taxon>
        <taxon>Pseudomonadati</taxon>
        <taxon>Bacteroidota</taxon>
        <taxon>Chitinophagia</taxon>
        <taxon>Chitinophagales</taxon>
        <taxon>Chitinophagaceae</taxon>
        <taxon>Sediminibacterium</taxon>
    </lineage>
</organism>
<dbReference type="Gene3D" id="3.40.630.30">
    <property type="match status" value="1"/>
</dbReference>
<dbReference type="PROSITE" id="PS51186">
    <property type="entry name" value="GNAT"/>
    <property type="match status" value="1"/>
</dbReference>
<evidence type="ECO:0000259" key="1">
    <source>
        <dbReference type="PROSITE" id="PS51186"/>
    </source>
</evidence>
<protein>
    <recommendedName>
        <fullName evidence="1">N-acetyltransferase domain-containing protein</fullName>
    </recommendedName>
</protein>
<dbReference type="AlphaFoldDB" id="A0AAT9GHK3"/>
<proteinExistence type="predicted"/>
<dbReference type="GO" id="GO:0016747">
    <property type="term" value="F:acyltransferase activity, transferring groups other than amino-acyl groups"/>
    <property type="evidence" value="ECO:0007669"/>
    <property type="project" value="InterPro"/>
</dbReference>
<dbReference type="InterPro" id="IPR016181">
    <property type="entry name" value="Acyl_CoA_acyltransferase"/>
</dbReference>
<name>A0AAT9GHK3_9BACT</name>
<dbReference type="EMBL" id="AP029612">
    <property type="protein sequence ID" value="BFG69988.1"/>
    <property type="molecule type" value="Genomic_DNA"/>
</dbReference>
<reference evidence="2" key="1">
    <citation type="submission" date="2024-02" db="EMBL/GenBank/DDBJ databases">
        <title>Sediminibacterium planktonica sp. nov. and Sediminibacterium longus sp. nov., isolated from surface lake and river water.</title>
        <authorList>
            <person name="Watanabe K."/>
            <person name="Takemine S."/>
            <person name="Ishii Y."/>
            <person name="Ogata Y."/>
            <person name="Shindo C."/>
            <person name="Suda W."/>
        </authorList>
    </citation>
    <scope>NUCLEOTIDE SEQUENCE</scope>
    <source>
        <strain evidence="2">KACHI17</strain>
    </source>
</reference>
<dbReference type="SUPFAM" id="SSF55729">
    <property type="entry name" value="Acyl-CoA N-acyltransferases (Nat)"/>
    <property type="match status" value="1"/>
</dbReference>
<dbReference type="CDD" id="cd04301">
    <property type="entry name" value="NAT_SF"/>
    <property type="match status" value="1"/>
</dbReference>